<feature type="domain" description="Sister chromatid cohesion C-terminal" evidence="8">
    <location>
        <begin position="1459"/>
        <end position="1643"/>
    </location>
</feature>
<dbReference type="InterPro" id="IPR016024">
    <property type="entry name" value="ARM-type_fold"/>
</dbReference>
<dbReference type="SUPFAM" id="SSF48371">
    <property type="entry name" value="ARM repeat"/>
    <property type="match status" value="2"/>
</dbReference>
<evidence type="ECO:0000313" key="9">
    <source>
        <dbReference type="EMBL" id="KAG0144415.1"/>
    </source>
</evidence>
<dbReference type="GO" id="GO:0071169">
    <property type="term" value="P:establishment of protein localization to chromatin"/>
    <property type="evidence" value="ECO:0007669"/>
    <property type="project" value="TreeGrafter"/>
</dbReference>
<dbReference type="CDD" id="cd23958">
    <property type="entry name" value="SCC2"/>
    <property type="match status" value="1"/>
</dbReference>
<feature type="region of interest" description="Disordered" evidence="7">
    <location>
        <begin position="425"/>
        <end position="461"/>
    </location>
</feature>
<dbReference type="Gene3D" id="1.25.10.10">
    <property type="entry name" value="Leucine-rich Repeat Variant"/>
    <property type="match status" value="1"/>
</dbReference>
<dbReference type="PANTHER" id="PTHR21704">
    <property type="entry name" value="NIPPED-B-LIKE PROTEIN DELANGIN SCC2-RELATED"/>
    <property type="match status" value="1"/>
</dbReference>
<dbReference type="GO" id="GO:0010468">
    <property type="term" value="P:regulation of gene expression"/>
    <property type="evidence" value="ECO:0007669"/>
    <property type="project" value="InterPro"/>
</dbReference>
<evidence type="ECO:0000256" key="5">
    <source>
        <dbReference type="ARBA" id="ARBA00023306"/>
    </source>
</evidence>
<keyword evidence="5 6" id="KW-0131">Cell cycle</keyword>
<name>A0A9P6TAA2_9BASI</name>
<dbReference type="GO" id="GO:1990414">
    <property type="term" value="P:replication-born double-strand break repair via sister chromatid exchange"/>
    <property type="evidence" value="ECO:0007669"/>
    <property type="project" value="TreeGrafter"/>
</dbReference>
<feature type="compositionally biased region" description="Polar residues" evidence="7">
    <location>
        <begin position="238"/>
        <end position="248"/>
    </location>
</feature>
<feature type="region of interest" description="Disordered" evidence="7">
    <location>
        <begin position="1767"/>
        <end position="1786"/>
    </location>
</feature>
<keyword evidence="10" id="KW-1185">Reference proteome</keyword>
<evidence type="ECO:0000313" key="10">
    <source>
        <dbReference type="Proteomes" id="UP000886653"/>
    </source>
</evidence>
<keyword evidence="4 6" id="KW-0539">Nucleus</keyword>
<comment type="similarity">
    <text evidence="2 6">Belongs to the SCC2/Nipped-B family.</text>
</comment>
<dbReference type="GO" id="GO:0034087">
    <property type="term" value="P:establishment of mitotic sister chromatid cohesion"/>
    <property type="evidence" value="ECO:0007669"/>
    <property type="project" value="TreeGrafter"/>
</dbReference>
<keyword evidence="3 6" id="KW-0677">Repeat</keyword>
<dbReference type="InterPro" id="IPR033031">
    <property type="entry name" value="Scc2/Nipped-B"/>
</dbReference>
<dbReference type="InterPro" id="IPR024986">
    <property type="entry name" value="Nipped-B_C"/>
</dbReference>
<dbReference type="GO" id="GO:0090694">
    <property type="term" value="C:Scc2-Scc4 cohesin loading complex"/>
    <property type="evidence" value="ECO:0007669"/>
    <property type="project" value="TreeGrafter"/>
</dbReference>
<dbReference type="EMBL" id="MU167296">
    <property type="protein sequence ID" value="KAG0144415.1"/>
    <property type="molecule type" value="Genomic_DNA"/>
</dbReference>
<dbReference type="Proteomes" id="UP000886653">
    <property type="component" value="Unassembled WGS sequence"/>
</dbReference>
<sequence length="1786" mass="202435">MLISVNPLPFQIFPWFAIYVSVELESPIGIHRRVGLIQLENLEEDLDLDLELKQIIINSSKLSIKQIPIITTLIQPDFIKSLNQINIVKLTSIDHISESNHSKDFINTLEHSILNQHYQIQSANQLINQNLTNYHHSFKFKSLDFNNSPNQSTSTLLHHQRIKTLADLHSNQLLNSNSPNLNHDLNHNQTKSKPSDETIKSFYNNLINNLSPIETNLNLSPTQSLKAKLKGFETPTSLNQFNKQQSESPDPLALPSSKNMKNKNKNSLELDQKTPSSNKKRKIMNSIDNQLINHQQQPDSSSPIHSNKQNYLIQIDTPIKDNTNNKFINFLQDILEADDMIDINNINTEYFKKITIINPNTLILKLHIIEKLNKYLNQFMNENNQNHLNEIPFEDLIRLIHILERSLKILNEFIMIFPNQNDSFKQKKKNQIGKKNKKGNRGVNVHSDPLSSSKRSTKKTKIDNDIEEIEEGTEETINENNDFVESINQLLLSFESLNFLLTLIIEFNKNNNSQQENYYSNKKIYNEDSLNLLVKGLQFQLTSFINPLLQTYEIIPNNLKSILSLLSNSILPKLNKLLLKQAINVNESIIIILISLSLGPFYTNQKNVDELIYIRIECLKLLKNISVKYPDQKDYIIDEILTSIPKLSENSNKFQLLNGKSIQMISALFLYTLQSNNINHYQNNNDNQSISNDNQIKLNEQEKNDHENIITDLNKLGKKIILYLIQKSGKTKKSLNNQILYKSLFENFMKDLINCLFLKDWPISEFLLNLSSKVMMNILDDNNKLNSSIVDINSIKSICIDQLGIISSRLFKFNNHSSNFEKLLSFKTLIKKEDKISLVKLFNMQREFLINLNNNNNTNEEDDDNVKNAINFLRAQWTVELSKTIQALKQPTQEDTTTNDDFINFLDEQLNVFYNHSTSNTMISNTNFDSMVSMEWISEVQGIKCIGDLILDRIILISASSVVSFRSKAIKALGLVIAEDETIFDRVSVRTAIEHRMLDSSPAVRDSVMELVGKYVTLRPTLAISFLPQISARIADKGLSVRKRVIKLLKSIYLILGLNQLNLKVEICLRLISRIYDEDEGMKDLAMDALTEIWFDHPQNVELENVGDVMVKLFPHSRESTCVALEDVLKVIIKRANRRGESQLKAILTACQSILEHLVDELMEAGTRARDRCVSEVDCLKTIHAITCVSPRMLSPSRAVDLLPFLKSTTTAEEQIVVQVLLKLLKACATDAPRSAKGFAEALQSALLPLLNKPNLAAGGLILQELVSCLCAVVVHQTHDYQILVNVFKACEGKLRAELDSPGSGELRSVTSVLMYIVSTVTGYGQLDELSVANQEIRKELKELSPRPLYMHVYQLIMGIFYNSRALSIRHVTITCLGFLYQSYPTLMTEKQSTEMMDHIFDDCRPELQYRLLKIIADFLTSQTKKAGEADEKEMPTMVDMDQLIGNTDNFADSGVGLAIVQRYLSQITTFAQSTDGPMQKPAVDIIAFTIKQGLAHPITCVPVLVALESAPEPSLASRVFGLHTLLHTKRPELVHTRFLETVKQVYTFHTRPGPRFSMAVSGHVGIPARSVLASWYTLLCQKRIWRLDLLRSLIKAFAADPVGMDVMGGGPEPVAFSRYLAGALATLEFKTQEEVLTVVTGLGAIVGQYAFQTLEILEVDGMDSDAKGRALKASIVLGIGLVLRDRLKSLYGLSDAKCAKFLDLGGKKSKVGDSATIRKDEIQERGWDDELLNRVPGLKEEVKDEEQIEGFRELVRLDVVLKVHEDDEDEKIPEVEEEEEGCGSD</sequence>
<feature type="compositionally biased region" description="Basic residues" evidence="7">
    <location>
        <begin position="426"/>
        <end position="440"/>
    </location>
</feature>
<feature type="region of interest" description="Disordered" evidence="7">
    <location>
        <begin position="238"/>
        <end position="280"/>
    </location>
</feature>
<evidence type="ECO:0000259" key="8">
    <source>
        <dbReference type="Pfam" id="PF12830"/>
    </source>
</evidence>
<protein>
    <recommendedName>
        <fullName evidence="6">Sister chromatid cohesion protein</fullName>
    </recommendedName>
</protein>
<comment type="subcellular location">
    <subcellularLocation>
        <location evidence="1 6">Nucleus</location>
    </subcellularLocation>
</comment>
<evidence type="ECO:0000256" key="1">
    <source>
        <dbReference type="ARBA" id="ARBA00004123"/>
    </source>
</evidence>
<feature type="region of interest" description="Disordered" evidence="7">
    <location>
        <begin position="175"/>
        <end position="196"/>
    </location>
</feature>
<dbReference type="Pfam" id="PF12765">
    <property type="entry name" value="Cohesin_HEAT"/>
    <property type="match status" value="1"/>
</dbReference>
<comment type="caution">
    <text evidence="9">The sequence shown here is derived from an EMBL/GenBank/DDBJ whole genome shotgun (WGS) entry which is preliminary data.</text>
</comment>
<evidence type="ECO:0000256" key="7">
    <source>
        <dbReference type="SAM" id="MobiDB-lite"/>
    </source>
</evidence>
<evidence type="ECO:0000256" key="3">
    <source>
        <dbReference type="ARBA" id="ARBA00022737"/>
    </source>
</evidence>
<evidence type="ECO:0000256" key="2">
    <source>
        <dbReference type="ARBA" id="ARBA00009252"/>
    </source>
</evidence>
<organism evidence="9 10">
    <name type="scientific">Cronartium quercuum f. sp. fusiforme G11</name>
    <dbReference type="NCBI Taxonomy" id="708437"/>
    <lineage>
        <taxon>Eukaryota</taxon>
        <taxon>Fungi</taxon>
        <taxon>Dikarya</taxon>
        <taxon>Basidiomycota</taxon>
        <taxon>Pucciniomycotina</taxon>
        <taxon>Pucciniomycetes</taxon>
        <taxon>Pucciniales</taxon>
        <taxon>Coleosporiaceae</taxon>
        <taxon>Cronartium</taxon>
    </lineage>
</organism>
<reference evidence="9" key="1">
    <citation type="submission" date="2013-11" db="EMBL/GenBank/DDBJ databases">
        <title>Genome sequence of the fusiform rust pathogen reveals effectors for host alternation and coevolution with pine.</title>
        <authorList>
            <consortium name="DOE Joint Genome Institute"/>
            <person name="Smith K."/>
            <person name="Pendleton A."/>
            <person name="Kubisiak T."/>
            <person name="Anderson C."/>
            <person name="Salamov A."/>
            <person name="Aerts A."/>
            <person name="Riley R."/>
            <person name="Clum A."/>
            <person name="Lindquist E."/>
            <person name="Ence D."/>
            <person name="Campbell M."/>
            <person name="Kronenberg Z."/>
            <person name="Feau N."/>
            <person name="Dhillon B."/>
            <person name="Hamelin R."/>
            <person name="Burleigh J."/>
            <person name="Smith J."/>
            <person name="Yandell M."/>
            <person name="Nelson C."/>
            <person name="Grigoriev I."/>
            <person name="Davis J."/>
        </authorList>
    </citation>
    <scope>NUCLEOTIDE SEQUENCE</scope>
    <source>
        <strain evidence="9">G11</strain>
    </source>
</reference>
<dbReference type="GO" id="GO:0140588">
    <property type="term" value="P:chromatin looping"/>
    <property type="evidence" value="ECO:0007669"/>
    <property type="project" value="InterPro"/>
</dbReference>
<accession>A0A9P6TAA2</accession>
<gene>
    <name evidence="9" type="ORF">CROQUDRAFT_108552</name>
</gene>
<dbReference type="PANTHER" id="PTHR21704:SF18">
    <property type="entry name" value="NIPPED-B-LIKE PROTEIN"/>
    <property type="match status" value="1"/>
</dbReference>
<dbReference type="GO" id="GO:0061775">
    <property type="term" value="F:cohesin loader activity"/>
    <property type="evidence" value="ECO:0007669"/>
    <property type="project" value="InterPro"/>
</dbReference>
<dbReference type="GO" id="GO:0003682">
    <property type="term" value="F:chromatin binding"/>
    <property type="evidence" value="ECO:0007669"/>
    <property type="project" value="TreeGrafter"/>
</dbReference>
<dbReference type="OrthoDB" id="418242at2759"/>
<dbReference type="InterPro" id="IPR011989">
    <property type="entry name" value="ARM-like"/>
</dbReference>
<dbReference type="InterPro" id="IPR026003">
    <property type="entry name" value="Cohesin_HEAT"/>
</dbReference>
<proteinExistence type="inferred from homology"/>
<evidence type="ECO:0000256" key="4">
    <source>
        <dbReference type="ARBA" id="ARBA00023242"/>
    </source>
</evidence>
<evidence type="ECO:0000256" key="6">
    <source>
        <dbReference type="RuleBase" id="RU364107"/>
    </source>
</evidence>
<dbReference type="Pfam" id="PF12830">
    <property type="entry name" value="Nipped-B_C"/>
    <property type="match status" value="1"/>
</dbReference>